<dbReference type="InterPro" id="IPR051316">
    <property type="entry name" value="Zinc-reg_GTPase_activator"/>
</dbReference>
<name>A0A518XJK5_9GAMM</name>
<dbReference type="KEGG" id="pdis:D8B20_20855"/>
<protein>
    <submittedName>
        <fullName evidence="4">GTP-binding protein</fullName>
    </submittedName>
</protein>
<keyword evidence="1" id="KW-0547">Nucleotide-binding</keyword>
<dbReference type="InterPro" id="IPR011629">
    <property type="entry name" value="CobW-like_C"/>
</dbReference>
<geneLocation type="plasmid" evidence="4 5">
    <name>unnamed2</name>
</geneLocation>
<evidence type="ECO:0000259" key="3">
    <source>
        <dbReference type="SMART" id="SM00833"/>
    </source>
</evidence>
<dbReference type="GO" id="GO:0000166">
    <property type="term" value="F:nucleotide binding"/>
    <property type="evidence" value="ECO:0007669"/>
    <property type="project" value="UniProtKB-KW"/>
</dbReference>
<dbReference type="InterPro" id="IPR036627">
    <property type="entry name" value="CobW-likC_sf"/>
</dbReference>
<keyword evidence="4" id="KW-0614">Plasmid</keyword>
<keyword evidence="5" id="KW-1185">Reference proteome</keyword>
<evidence type="ECO:0000313" key="4">
    <source>
        <dbReference type="EMBL" id="QDY44371.1"/>
    </source>
</evidence>
<dbReference type="GO" id="GO:0005737">
    <property type="term" value="C:cytoplasm"/>
    <property type="evidence" value="ECO:0007669"/>
    <property type="project" value="TreeGrafter"/>
</dbReference>
<proteinExistence type="predicted"/>
<dbReference type="SUPFAM" id="SSF90002">
    <property type="entry name" value="Hypothetical protein YjiA, C-terminal domain"/>
    <property type="match status" value="1"/>
</dbReference>
<accession>A0A518XJK5</accession>
<organism evidence="4 5">
    <name type="scientific">Candidatus Pantoea soli</name>
    <dbReference type="NCBI Taxonomy" id="3098669"/>
    <lineage>
        <taxon>Bacteria</taxon>
        <taxon>Pseudomonadati</taxon>
        <taxon>Pseudomonadota</taxon>
        <taxon>Gammaproteobacteria</taxon>
        <taxon>Enterobacterales</taxon>
        <taxon>Erwiniaceae</taxon>
        <taxon>Pantoea</taxon>
    </lineage>
</organism>
<dbReference type="AlphaFoldDB" id="A0A518XJK5"/>
<evidence type="ECO:0000256" key="2">
    <source>
        <dbReference type="ARBA" id="ARBA00023186"/>
    </source>
</evidence>
<dbReference type="RefSeq" id="WP_145891896.1">
    <property type="nucleotide sequence ID" value="NZ_CP032704.1"/>
</dbReference>
<reference evidence="4 5" key="1">
    <citation type="submission" date="2018-10" db="EMBL/GenBank/DDBJ databases">
        <title>Genome Sequencing of Pantoea dispersa DSM 32899.</title>
        <authorList>
            <person name="Nawrath M."/>
            <person name="Ottenheim C."/>
            <person name="Wilm A."/>
            <person name="Zimmermann W."/>
            <person name="Wu J.C."/>
        </authorList>
    </citation>
    <scope>NUCLEOTIDE SEQUENCE [LARGE SCALE GENOMIC DNA]</scope>
    <source>
        <strain evidence="4 5">DSM 32899</strain>
        <plasmid evidence="4 5">unnamed2</plasmid>
    </source>
</reference>
<dbReference type="PANTHER" id="PTHR13748:SF62">
    <property type="entry name" value="COBW DOMAIN-CONTAINING PROTEIN"/>
    <property type="match status" value="1"/>
</dbReference>
<dbReference type="Pfam" id="PF07683">
    <property type="entry name" value="CobW_C"/>
    <property type="match status" value="1"/>
</dbReference>
<evidence type="ECO:0000313" key="5">
    <source>
        <dbReference type="Proteomes" id="UP000319411"/>
    </source>
</evidence>
<dbReference type="OrthoDB" id="9808822at2"/>
<feature type="domain" description="CobW C-terminal" evidence="3">
    <location>
        <begin position="1"/>
        <end position="95"/>
    </location>
</feature>
<sequence>MISVGITLDGELSQGKLSQWLRMLLSTEGENIFRSKGIINIAGQQNRIVFQGIHMLMDFHMDRAWQGNKPLKSEIVFIVRGLNRQALTEGVNACLI</sequence>
<dbReference type="PANTHER" id="PTHR13748">
    <property type="entry name" value="COBW-RELATED"/>
    <property type="match status" value="1"/>
</dbReference>
<dbReference type="Gene3D" id="3.30.1220.10">
    <property type="entry name" value="CobW-like, C-terminal domain"/>
    <property type="match status" value="1"/>
</dbReference>
<dbReference type="EMBL" id="CP032704">
    <property type="protein sequence ID" value="QDY44371.1"/>
    <property type="molecule type" value="Genomic_DNA"/>
</dbReference>
<dbReference type="Proteomes" id="UP000319411">
    <property type="component" value="Plasmid unnamed2"/>
</dbReference>
<keyword evidence="2" id="KW-0143">Chaperone</keyword>
<gene>
    <name evidence="4" type="ORF">D8B20_20855</name>
</gene>
<evidence type="ECO:0000256" key="1">
    <source>
        <dbReference type="ARBA" id="ARBA00022741"/>
    </source>
</evidence>
<dbReference type="SMART" id="SM00833">
    <property type="entry name" value="CobW_C"/>
    <property type="match status" value="1"/>
</dbReference>